<feature type="compositionally biased region" description="Low complexity" evidence="7">
    <location>
        <begin position="13"/>
        <end position="28"/>
    </location>
</feature>
<dbReference type="Proteomes" id="UP000070544">
    <property type="component" value="Unassembled WGS sequence"/>
</dbReference>
<evidence type="ECO:0000256" key="8">
    <source>
        <dbReference type="SAM" id="Phobius"/>
    </source>
</evidence>
<evidence type="ECO:0000313" key="10">
    <source>
        <dbReference type="EMBL" id="KXS21362.1"/>
    </source>
</evidence>
<dbReference type="OMA" id="NTGMWIG"/>
<feature type="domain" description="Major facilitator superfamily (MFS) profile" evidence="9">
    <location>
        <begin position="47"/>
        <end position="533"/>
    </location>
</feature>
<gene>
    <name evidence="10" type="ORF">M427DRAFT_51589</name>
</gene>
<evidence type="ECO:0000256" key="3">
    <source>
        <dbReference type="ARBA" id="ARBA00022475"/>
    </source>
</evidence>
<keyword evidence="6 8" id="KW-0472">Membrane</keyword>
<dbReference type="InterPro" id="IPR036259">
    <property type="entry name" value="MFS_trans_sf"/>
</dbReference>
<dbReference type="EMBL" id="KQ965733">
    <property type="protein sequence ID" value="KXS21362.1"/>
    <property type="molecule type" value="Genomic_DNA"/>
</dbReference>
<dbReference type="InterPro" id="IPR011701">
    <property type="entry name" value="MFS"/>
</dbReference>
<dbReference type="Pfam" id="PF07690">
    <property type="entry name" value="MFS_1"/>
    <property type="match status" value="1"/>
</dbReference>
<accession>A0A139AX90</accession>
<dbReference type="OrthoDB" id="2147446at2759"/>
<keyword evidence="11" id="KW-1185">Reference proteome</keyword>
<feature type="transmembrane region" description="Helical" evidence="8">
    <location>
        <begin position="369"/>
        <end position="389"/>
    </location>
</feature>
<sequence length="541" mass="56725">MGEHEESGKEGESLALKTSATSSSTDLADASKNESDAKSTPFQLGMLFFGLALSVFMAALDITIVAVATPSIITDFKTFSGLSWVGTAYLLSSTPFFPTYGKLADIFGRKPILLSAILIFEAGSLMCGLAPNMAILIAGRAVSGLGGGALLPLAYIVVSDVVPLRERPKYMSIFAAAFGIACIAGPLLGGAFTDRVSWRWCFLINLPVGALTALVVIFYLGLPIPHGDIRNKLGKIDYLGTLFIATATVLLASALSLGGVEYAWSSAAIISMFVLSFACAVLFVASQLKFSKNPLISADLWGNRALIPVWLCGILQGALFFSLTYYVPIYFQVVNGDKAVAAGVHTLPLILGHILLTFAGGIAISSTGYTAPIVYLSACCFIVGAALTSTLTSDSGLDKQYGYLVLLGMGSGLASQSINLNGQSVVAPPRLAVMISSYSFCQALGGILGIAVDGSVLTNALSSRLIQLIDSETLLEYVTNHPSEIRDAGKVPVSLVQPVVDAYTASLSLVFKAAAATAGAFLVTSLFLRRDRMKGARRGKA</sequence>
<dbReference type="PANTHER" id="PTHR23501">
    <property type="entry name" value="MAJOR FACILITATOR SUPERFAMILY"/>
    <property type="match status" value="1"/>
</dbReference>
<feature type="transmembrane region" description="Helical" evidence="8">
    <location>
        <begin position="305"/>
        <end position="327"/>
    </location>
</feature>
<evidence type="ECO:0000256" key="6">
    <source>
        <dbReference type="ARBA" id="ARBA00023136"/>
    </source>
</evidence>
<dbReference type="GO" id="GO:0022857">
    <property type="term" value="F:transmembrane transporter activity"/>
    <property type="evidence" value="ECO:0007669"/>
    <property type="project" value="InterPro"/>
</dbReference>
<keyword evidence="3" id="KW-1003">Cell membrane</keyword>
<dbReference type="Gene3D" id="1.20.1250.20">
    <property type="entry name" value="MFS general substrate transporter like domains"/>
    <property type="match status" value="1"/>
</dbReference>
<dbReference type="FunFam" id="1.20.1720.10:FF:000004">
    <property type="entry name" value="EmrB/QacA family drug resistance transporter"/>
    <property type="match status" value="1"/>
</dbReference>
<dbReference type="PANTHER" id="PTHR23501:SF191">
    <property type="entry name" value="VACUOLAR BASIC AMINO ACID TRANSPORTER 4"/>
    <property type="match status" value="1"/>
</dbReference>
<evidence type="ECO:0000256" key="7">
    <source>
        <dbReference type="SAM" id="MobiDB-lite"/>
    </source>
</evidence>
<keyword evidence="2" id="KW-0813">Transport</keyword>
<dbReference type="PROSITE" id="PS50850">
    <property type="entry name" value="MFS"/>
    <property type="match status" value="1"/>
</dbReference>
<feature type="transmembrane region" description="Helical" evidence="8">
    <location>
        <begin position="236"/>
        <end position="256"/>
    </location>
</feature>
<dbReference type="AlphaFoldDB" id="A0A139AX90"/>
<organism evidence="10 11">
    <name type="scientific">Gonapodya prolifera (strain JEL478)</name>
    <name type="common">Monoblepharis prolifera</name>
    <dbReference type="NCBI Taxonomy" id="1344416"/>
    <lineage>
        <taxon>Eukaryota</taxon>
        <taxon>Fungi</taxon>
        <taxon>Fungi incertae sedis</taxon>
        <taxon>Chytridiomycota</taxon>
        <taxon>Chytridiomycota incertae sedis</taxon>
        <taxon>Monoblepharidomycetes</taxon>
        <taxon>Monoblepharidales</taxon>
        <taxon>Gonapodyaceae</taxon>
        <taxon>Gonapodya</taxon>
    </lineage>
</organism>
<feature type="transmembrane region" description="Helical" evidence="8">
    <location>
        <begin position="509"/>
        <end position="528"/>
    </location>
</feature>
<evidence type="ECO:0000256" key="2">
    <source>
        <dbReference type="ARBA" id="ARBA00022448"/>
    </source>
</evidence>
<keyword evidence="4 8" id="KW-0812">Transmembrane</keyword>
<dbReference type="CDD" id="cd17502">
    <property type="entry name" value="MFS_Azr1_MDR_like"/>
    <property type="match status" value="1"/>
</dbReference>
<proteinExistence type="predicted"/>
<keyword evidence="5 8" id="KW-1133">Transmembrane helix</keyword>
<evidence type="ECO:0000259" key="9">
    <source>
        <dbReference type="PROSITE" id="PS50850"/>
    </source>
</evidence>
<feature type="transmembrane region" description="Helical" evidence="8">
    <location>
        <begin position="262"/>
        <end position="285"/>
    </location>
</feature>
<feature type="transmembrane region" description="Helical" evidence="8">
    <location>
        <begin position="204"/>
        <end position="224"/>
    </location>
</feature>
<dbReference type="SUPFAM" id="SSF103473">
    <property type="entry name" value="MFS general substrate transporter"/>
    <property type="match status" value="1"/>
</dbReference>
<name>A0A139AX90_GONPJ</name>
<evidence type="ECO:0000256" key="5">
    <source>
        <dbReference type="ARBA" id="ARBA00022989"/>
    </source>
</evidence>
<dbReference type="InterPro" id="IPR020846">
    <property type="entry name" value="MFS_dom"/>
</dbReference>
<feature type="transmembrane region" description="Helical" evidence="8">
    <location>
        <begin position="137"/>
        <end position="158"/>
    </location>
</feature>
<feature type="compositionally biased region" description="Basic and acidic residues" evidence="7">
    <location>
        <begin position="1"/>
        <end position="12"/>
    </location>
</feature>
<protein>
    <submittedName>
        <fullName evidence="10">MFS general substrate transporter</fullName>
    </submittedName>
</protein>
<evidence type="ECO:0000256" key="4">
    <source>
        <dbReference type="ARBA" id="ARBA00022692"/>
    </source>
</evidence>
<feature type="transmembrane region" description="Helical" evidence="8">
    <location>
        <begin position="81"/>
        <end position="100"/>
    </location>
</feature>
<reference evidence="10 11" key="1">
    <citation type="journal article" date="2015" name="Genome Biol. Evol.">
        <title>Phylogenomic analyses indicate that early fungi evolved digesting cell walls of algal ancestors of land plants.</title>
        <authorList>
            <person name="Chang Y."/>
            <person name="Wang S."/>
            <person name="Sekimoto S."/>
            <person name="Aerts A.L."/>
            <person name="Choi C."/>
            <person name="Clum A."/>
            <person name="LaButti K.M."/>
            <person name="Lindquist E.A."/>
            <person name="Yee Ngan C."/>
            <person name="Ohm R.A."/>
            <person name="Salamov A.A."/>
            <person name="Grigoriev I.V."/>
            <person name="Spatafora J.W."/>
            <person name="Berbee M.L."/>
        </authorList>
    </citation>
    <scope>NUCLEOTIDE SEQUENCE [LARGE SCALE GENOMIC DNA]</scope>
    <source>
        <strain evidence="10 11">JEL478</strain>
    </source>
</reference>
<feature type="region of interest" description="Disordered" evidence="7">
    <location>
        <begin position="1"/>
        <end position="38"/>
    </location>
</feature>
<feature type="transmembrane region" description="Helical" evidence="8">
    <location>
        <begin position="47"/>
        <end position="69"/>
    </location>
</feature>
<feature type="transmembrane region" description="Helical" evidence="8">
    <location>
        <begin position="170"/>
        <end position="192"/>
    </location>
</feature>
<comment type="subcellular location">
    <subcellularLocation>
        <location evidence="1">Cell membrane</location>
        <topology evidence="1">Multi-pass membrane protein</topology>
    </subcellularLocation>
</comment>
<dbReference type="GO" id="GO:0005886">
    <property type="term" value="C:plasma membrane"/>
    <property type="evidence" value="ECO:0007669"/>
    <property type="project" value="UniProtKB-SubCell"/>
</dbReference>
<evidence type="ECO:0000313" key="11">
    <source>
        <dbReference type="Proteomes" id="UP000070544"/>
    </source>
</evidence>
<feature type="transmembrane region" description="Helical" evidence="8">
    <location>
        <begin position="339"/>
        <end position="362"/>
    </location>
</feature>
<evidence type="ECO:0000256" key="1">
    <source>
        <dbReference type="ARBA" id="ARBA00004651"/>
    </source>
</evidence>